<dbReference type="OMA" id="DVPYIPR"/>
<sequence length="784" mass="87668">MGVFGVILSLKVLLLLITVPPFGPKFKTCMLKQQKTDFLHYPQPRVSTWRSNLVGDPEALLGCIIWLTSLQAAFSQRRNLLFVASASAVHVWVPSGPFSLLGSQPEMIINPPMKSPFAEGYIDRANPHTINATLVDDLGLDEVLLLVTDSGNVCGYHVEAIYSALARCKQEGLQQPFDGAQVSPFFIEDVGMSAWGLATHKFARLIAVSSNTGQITVYAFALVDTAVKEDKKHPVPHDQSCNWFSDQTWVSINNRKQLRALRELMPHNYRSRNLRLTYRGHFDNIPCVSFANFDLDSNGVWMVSTDISNRVIVWRLWDDLWPSRVYYPGHPTNNPPQRGWAVLPLDPRTFKHHKRRDEACGCEPIMGAVGSRILLDVSKAVDEIPDAAQLVEGPYEPPRSVTNHCLPDDIFSSEGCIAEVCSNSPTGLAQGSLQASDQGHAEGSGGSVSSASSFDLQYAESGFDQNTRARWMRPLTSLFEEDNPHFRNPPYVFPGVIRDLETNLDALHSKPVHPGLPRFFPVIHFSERTISLAPYPLDSEYQLICRNPLFQSFRSFDNSRFCERFNMVKYVPELGLVVAASQKGRVAIVSLTWQEEVGYGFRLDWIVPFFSQEQNDERPKVPLLGLAVSPMPGFEIPQDVPCIPQGVSPDDWLEFNYRILNPDESDDSSSSFSSRPPSPAHNPTTHSAFGPSAGFNLYGNSSGDLASSSGSEPSDPGTDDVSDEEGCRTHTLPELHAEASRAYRPHENWHGWHPSRHYRLLLIFCDHTVMSYEFWHDWKVKATA</sequence>
<dbReference type="Pfam" id="PF08728">
    <property type="entry name" value="CRT10"/>
    <property type="match status" value="1"/>
</dbReference>
<feature type="region of interest" description="Disordered" evidence="1">
    <location>
        <begin position="664"/>
        <end position="727"/>
    </location>
</feature>
<comment type="caution">
    <text evidence="3">The sequence shown here is derived from an EMBL/GenBank/DDBJ whole genome shotgun (WGS) entry which is preliminary data.</text>
</comment>
<dbReference type="OrthoDB" id="5591786at2759"/>
<feature type="chain" id="PRO_5010701394" evidence="2">
    <location>
        <begin position="25"/>
        <end position="784"/>
    </location>
</feature>
<dbReference type="InterPro" id="IPR014839">
    <property type="entry name" value="Crt10"/>
</dbReference>
<accession>A0A1V6PGC9</accession>
<dbReference type="EMBL" id="MDYL01000006">
    <property type="protein sequence ID" value="OQD75777.1"/>
    <property type="molecule type" value="Genomic_DNA"/>
</dbReference>
<dbReference type="AlphaFoldDB" id="A0A1V6PGC9"/>
<dbReference type="Proteomes" id="UP000191522">
    <property type="component" value="Unassembled WGS sequence"/>
</dbReference>
<reference evidence="4" key="1">
    <citation type="journal article" date="2017" name="Nat. Microbiol.">
        <title>Global analysis of biosynthetic gene clusters reveals vast potential of secondary metabolite production in Penicillium species.</title>
        <authorList>
            <person name="Nielsen J.C."/>
            <person name="Grijseels S."/>
            <person name="Prigent S."/>
            <person name="Ji B."/>
            <person name="Dainat J."/>
            <person name="Nielsen K.F."/>
            <person name="Frisvad J.C."/>
            <person name="Workman M."/>
            <person name="Nielsen J."/>
        </authorList>
    </citation>
    <scope>NUCLEOTIDE SEQUENCE [LARGE SCALE GENOMIC DNA]</scope>
    <source>
        <strain evidence="4">IBT 11843</strain>
    </source>
</reference>
<proteinExistence type="predicted"/>
<feature type="compositionally biased region" description="Low complexity" evidence="1">
    <location>
        <begin position="699"/>
        <end position="716"/>
    </location>
</feature>
<evidence type="ECO:0000256" key="2">
    <source>
        <dbReference type="SAM" id="SignalP"/>
    </source>
</evidence>
<dbReference type="SUPFAM" id="SSF50978">
    <property type="entry name" value="WD40 repeat-like"/>
    <property type="match status" value="1"/>
</dbReference>
<gene>
    <name evidence="3" type="ORF">PENDEC_c006G04024</name>
</gene>
<evidence type="ECO:0000256" key="1">
    <source>
        <dbReference type="SAM" id="MobiDB-lite"/>
    </source>
</evidence>
<feature type="signal peptide" evidence="2">
    <location>
        <begin position="1"/>
        <end position="24"/>
    </location>
</feature>
<organism evidence="3 4">
    <name type="scientific">Penicillium decumbens</name>
    <dbReference type="NCBI Taxonomy" id="69771"/>
    <lineage>
        <taxon>Eukaryota</taxon>
        <taxon>Fungi</taxon>
        <taxon>Dikarya</taxon>
        <taxon>Ascomycota</taxon>
        <taxon>Pezizomycotina</taxon>
        <taxon>Eurotiomycetes</taxon>
        <taxon>Eurotiomycetidae</taxon>
        <taxon>Eurotiales</taxon>
        <taxon>Aspergillaceae</taxon>
        <taxon>Penicillium</taxon>
    </lineage>
</organism>
<dbReference type="STRING" id="69771.A0A1V6PGC9"/>
<evidence type="ECO:0000313" key="4">
    <source>
        <dbReference type="Proteomes" id="UP000191522"/>
    </source>
</evidence>
<protein>
    <submittedName>
        <fullName evidence="3">Uncharacterized protein</fullName>
    </submittedName>
</protein>
<evidence type="ECO:0000313" key="3">
    <source>
        <dbReference type="EMBL" id="OQD75777.1"/>
    </source>
</evidence>
<dbReference type="InterPro" id="IPR036322">
    <property type="entry name" value="WD40_repeat_dom_sf"/>
</dbReference>
<keyword evidence="4" id="KW-1185">Reference proteome</keyword>
<name>A0A1V6PGC9_PENDC</name>
<keyword evidence="2" id="KW-0732">Signal</keyword>
<feature type="region of interest" description="Disordered" evidence="1">
    <location>
        <begin position="429"/>
        <end position="448"/>
    </location>
</feature>